<feature type="compositionally biased region" description="Polar residues" evidence="1">
    <location>
        <begin position="206"/>
        <end position="216"/>
    </location>
</feature>
<dbReference type="InterPro" id="IPR039602">
    <property type="entry name" value="Rxt2"/>
</dbReference>
<dbReference type="GO" id="GO:0005829">
    <property type="term" value="C:cytosol"/>
    <property type="evidence" value="ECO:0007669"/>
    <property type="project" value="TreeGrafter"/>
</dbReference>
<reference evidence="3" key="2">
    <citation type="submission" date="2023-06" db="EMBL/GenBank/DDBJ databases">
        <authorList>
            <consortium name="Lawrence Berkeley National Laboratory"/>
            <person name="Haridas S."/>
            <person name="Hensen N."/>
            <person name="Bonometti L."/>
            <person name="Westerberg I."/>
            <person name="Brannstrom I.O."/>
            <person name="Guillou S."/>
            <person name="Cros-Aarteil S."/>
            <person name="Calhoun S."/>
            <person name="Kuo A."/>
            <person name="Mondo S."/>
            <person name="Pangilinan J."/>
            <person name="Riley R."/>
            <person name="Labutti K."/>
            <person name="Andreopoulos B."/>
            <person name="Lipzen A."/>
            <person name="Chen C."/>
            <person name="Yanf M."/>
            <person name="Daum C."/>
            <person name="Ng V."/>
            <person name="Clum A."/>
            <person name="Steindorff A."/>
            <person name="Ohm R."/>
            <person name="Martin F."/>
            <person name="Silar P."/>
            <person name="Natvig D."/>
            <person name="Lalanne C."/>
            <person name="Gautier V."/>
            <person name="Ament-Velasquez S.L."/>
            <person name="Kruys A."/>
            <person name="Hutchinson M.I."/>
            <person name="Powell A.J."/>
            <person name="Barry K."/>
            <person name="Miller A.N."/>
            <person name="Grigoriev I.V."/>
            <person name="Debuchy R."/>
            <person name="Gladieux P."/>
            <person name="Thoren M.H."/>
            <person name="Johannesson H."/>
        </authorList>
    </citation>
    <scope>NUCLEOTIDE SEQUENCE</scope>
    <source>
        <strain evidence="3">CBS 118394</strain>
    </source>
</reference>
<proteinExistence type="predicted"/>
<feature type="region of interest" description="Disordered" evidence="1">
    <location>
        <begin position="83"/>
        <end position="109"/>
    </location>
</feature>
<feature type="region of interest" description="Disordered" evidence="1">
    <location>
        <begin position="206"/>
        <end position="297"/>
    </location>
</feature>
<dbReference type="Proteomes" id="UP001283341">
    <property type="component" value="Unassembled WGS sequence"/>
</dbReference>
<dbReference type="Pfam" id="PF08595">
    <property type="entry name" value="RXT2_N"/>
    <property type="match status" value="1"/>
</dbReference>
<dbReference type="PANTHER" id="PTHR28232:SF1">
    <property type="entry name" value="TRANSCRIPTIONAL REGULATORY PROTEIN RXT2"/>
    <property type="match status" value="1"/>
</dbReference>
<keyword evidence="4" id="KW-1185">Reference proteome</keyword>
<evidence type="ECO:0000313" key="4">
    <source>
        <dbReference type="Proteomes" id="UP001283341"/>
    </source>
</evidence>
<reference evidence="3" key="1">
    <citation type="journal article" date="2023" name="Mol. Phylogenet. Evol.">
        <title>Genome-scale phylogeny and comparative genomics of the fungal order Sordariales.</title>
        <authorList>
            <person name="Hensen N."/>
            <person name="Bonometti L."/>
            <person name="Westerberg I."/>
            <person name="Brannstrom I.O."/>
            <person name="Guillou S."/>
            <person name="Cros-Aarteil S."/>
            <person name="Calhoun S."/>
            <person name="Haridas S."/>
            <person name="Kuo A."/>
            <person name="Mondo S."/>
            <person name="Pangilinan J."/>
            <person name="Riley R."/>
            <person name="LaButti K."/>
            <person name="Andreopoulos B."/>
            <person name="Lipzen A."/>
            <person name="Chen C."/>
            <person name="Yan M."/>
            <person name="Daum C."/>
            <person name="Ng V."/>
            <person name="Clum A."/>
            <person name="Steindorff A."/>
            <person name="Ohm R.A."/>
            <person name="Martin F."/>
            <person name="Silar P."/>
            <person name="Natvig D.O."/>
            <person name="Lalanne C."/>
            <person name="Gautier V."/>
            <person name="Ament-Velasquez S.L."/>
            <person name="Kruys A."/>
            <person name="Hutchinson M.I."/>
            <person name="Powell A.J."/>
            <person name="Barry K."/>
            <person name="Miller A.N."/>
            <person name="Grigoriev I.V."/>
            <person name="Debuchy R."/>
            <person name="Gladieux P."/>
            <person name="Hiltunen Thoren M."/>
            <person name="Johannesson H."/>
        </authorList>
    </citation>
    <scope>NUCLEOTIDE SEQUENCE</scope>
    <source>
        <strain evidence="3">CBS 118394</strain>
    </source>
</reference>
<sequence length="470" mass="52415">MATQQQAIIDTIVAIRKALKRKAYDSDSDSPIEHNTNRGYKLKKRSRFVKQGRIAPSLDAAAYKEVAELAGIPRTIIHRNPPLIDDEGYELESDDNEERVQEASASAKEDDPYASIHLERLLAPLTAVTDLPTHPALSRPFTSKALTELVSQSRLLMQKENAALWKVRPLLTRLVGDNSWAPCGMMIEENDHELFTDTARFLTRQAPTSSAPQIATPNPDFNGKSRGVSALQETVAKAQTSDGRLDQEELGKGKEKEVVDGETTSDGGADKQTDAQNVNGDHAESDGNPEPTETLDKMNVDGREDVDMVEAHSGEVGEPGSLALATQSQAIAERGSDSRGMSANLELLQELFIHPLFLPPRSAHPDRDVGLPEVEAEEVRRILQHYIQKQEEVCRGTKKLYEGLLKAERYRKTVWQWSKAEAHCGPNRDMSDGEDWYDKEEWGLTEDLKKGEDEVEEDTAQTQKKTRNRR</sequence>
<feature type="domain" description="Transcriptional regulatory protein RXT2 N-terminal" evidence="2">
    <location>
        <begin position="36"/>
        <end position="177"/>
    </location>
</feature>
<feature type="compositionally biased region" description="Acidic residues" evidence="1">
    <location>
        <begin position="84"/>
        <end position="97"/>
    </location>
</feature>
<evidence type="ECO:0000259" key="2">
    <source>
        <dbReference type="Pfam" id="PF08595"/>
    </source>
</evidence>
<dbReference type="InterPro" id="IPR013904">
    <property type="entry name" value="RXT2_N"/>
</dbReference>
<name>A0AAE0M218_9PEZI</name>
<feature type="compositionally biased region" description="Basic and acidic residues" evidence="1">
    <location>
        <begin position="243"/>
        <end position="259"/>
    </location>
</feature>
<dbReference type="EMBL" id="JAUEDM010000005">
    <property type="protein sequence ID" value="KAK3316232.1"/>
    <property type="molecule type" value="Genomic_DNA"/>
</dbReference>
<organism evidence="3 4">
    <name type="scientific">Apodospora peruviana</name>
    <dbReference type="NCBI Taxonomy" id="516989"/>
    <lineage>
        <taxon>Eukaryota</taxon>
        <taxon>Fungi</taxon>
        <taxon>Dikarya</taxon>
        <taxon>Ascomycota</taxon>
        <taxon>Pezizomycotina</taxon>
        <taxon>Sordariomycetes</taxon>
        <taxon>Sordariomycetidae</taxon>
        <taxon>Sordariales</taxon>
        <taxon>Lasiosphaeriaceae</taxon>
        <taxon>Apodospora</taxon>
    </lineage>
</organism>
<evidence type="ECO:0000256" key="1">
    <source>
        <dbReference type="SAM" id="MobiDB-lite"/>
    </source>
</evidence>
<feature type="region of interest" description="Disordered" evidence="1">
    <location>
        <begin position="447"/>
        <end position="470"/>
    </location>
</feature>
<gene>
    <name evidence="3" type="ORF">B0H66DRAFT_479864</name>
</gene>
<dbReference type="GO" id="GO:0033698">
    <property type="term" value="C:Rpd3L complex"/>
    <property type="evidence" value="ECO:0007669"/>
    <property type="project" value="TreeGrafter"/>
</dbReference>
<protein>
    <submittedName>
        <fullName evidence="3">RXT2-like protein</fullName>
    </submittedName>
</protein>
<dbReference type="AlphaFoldDB" id="A0AAE0M218"/>
<accession>A0AAE0M218</accession>
<dbReference type="PANTHER" id="PTHR28232">
    <property type="entry name" value="TRANSCRIPTIONAL REGULATORY PROTEIN RXT2"/>
    <property type="match status" value="1"/>
</dbReference>
<evidence type="ECO:0000313" key="3">
    <source>
        <dbReference type="EMBL" id="KAK3316232.1"/>
    </source>
</evidence>
<comment type="caution">
    <text evidence="3">The sequence shown here is derived from an EMBL/GenBank/DDBJ whole genome shotgun (WGS) entry which is preliminary data.</text>
</comment>